<dbReference type="AlphaFoldDB" id="A0A2T7NK70"/>
<dbReference type="PANTHER" id="PTHR33332">
    <property type="entry name" value="REVERSE TRANSCRIPTASE DOMAIN-CONTAINING PROTEIN"/>
    <property type="match status" value="1"/>
</dbReference>
<evidence type="ECO:0008006" key="5">
    <source>
        <dbReference type="Google" id="ProtNLM"/>
    </source>
</evidence>
<dbReference type="InterPro" id="IPR036691">
    <property type="entry name" value="Endo/exonu/phosph_ase_sf"/>
</dbReference>
<evidence type="ECO:0000313" key="3">
    <source>
        <dbReference type="EMBL" id="PVD21563.1"/>
    </source>
</evidence>
<accession>A0A2T7NK70</accession>
<dbReference type="SUPFAM" id="SSF49842">
    <property type="entry name" value="TNF-like"/>
    <property type="match status" value="1"/>
</dbReference>
<protein>
    <recommendedName>
        <fullName evidence="5">Reverse transcriptase domain-containing protein</fullName>
    </recommendedName>
</protein>
<dbReference type="Pfam" id="PF00078">
    <property type="entry name" value="RVT_1"/>
    <property type="match status" value="1"/>
</dbReference>
<dbReference type="EMBL" id="PZQS01000011">
    <property type="protein sequence ID" value="PVD21563.1"/>
    <property type="molecule type" value="Genomic_DNA"/>
</dbReference>
<dbReference type="InterPro" id="IPR001073">
    <property type="entry name" value="C1q_dom"/>
</dbReference>
<evidence type="ECO:0000259" key="2">
    <source>
        <dbReference type="PROSITE" id="PS50878"/>
    </source>
</evidence>
<reference evidence="3 4" key="1">
    <citation type="submission" date="2018-04" db="EMBL/GenBank/DDBJ databases">
        <title>The genome of golden apple snail Pomacea canaliculata provides insight into stress tolerance and invasive adaptation.</title>
        <authorList>
            <person name="Liu C."/>
            <person name="Liu B."/>
            <person name="Ren Y."/>
            <person name="Zhang Y."/>
            <person name="Wang H."/>
            <person name="Li S."/>
            <person name="Jiang F."/>
            <person name="Yin L."/>
            <person name="Zhang G."/>
            <person name="Qian W."/>
            <person name="Fan W."/>
        </authorList>
    </citation>
    <scope>NUCLEOTIDE SEQUENCE [LARGE SCALE GENOMIC DNA]</scope>
    <source>
        <strain evidence="3">SZHN2017</strain>
        <tissue evidence="3">Muscle</tissue>
    </source>
</reference>
<name>A0A2T7NK70_POMCA</name>
<dbReference type="PROSITE" id="PS50871">
    <property type="entry name" value="C1Q"/>
    <property type="match status" value="1"/>
</dbReference>
<feature type="domain" description="C1q" evidence="1">
    <location>
        <begin position="691"/>
        <end position="823"/>
    </location>
</feature>
<dbReference type="GO" id="GO:0003824">
    <property type="term" value="F:catalytic activity"/>
    <property type="evidence" value="ECO:0007669"/>
    <property type="project" value="InterPro"/>
</dbReference>
<dbReference type="Pfam" id="PF03372">
    <property type="entry name" value="Exo_endo_phos"/>
    <property type="match status" value="1"/>
</dbReference>
<gene>
    <name evidence="3" type="ORF">C0Q70_17361</name>
</gene>
<organism evidence="3 4">
    <name type="scientific">Pomacea canaliculata</name>
    <name type="common">Golden apple snail</name>
    <dbReference type="NCBI Taxonomy" id="400727"/>
    <lineage>
        <taxon>Eukaryota</taxon>
        <taxon>Metazoa</taxon>
        <taxon>Spiralia</taxon>
        <taxon>Lophotrochozoa</taxon>
        <taxon>Mollusca</taxon>
        <taxon>Gastropoda</taxon>
        <taxon>Caenogastropoda</taxon>
        <taxon>Architaenioglossa</taxon>
        <taxon>Ampullarioidea</taxon>
        <taxon>Ampullariidae</taxon>
        <taxon>Pomacea</taxon>
    </lineage>
</organism>
<feature type="domain" description="Reverse transcriptase" evidence="2">
    <location>
        <begin position="336"/>
        <end position="608"/>
    </location>
</feature>
<sequence length="823" mass="93688">MLDAVLLESKEYMLLGDFNIDLLKPNKQWIEKISLANLTQLVTTPTRVTNTSQTLIDHIYVSNQHNILEVCVPMTGCSDHFPVCLTWHKNGTKVPRNSHKTITYRSFKTFEETKFLADLYNSPLNKIYDITDPDEAITYWHNQYLQIYYKHVPLRTKRVKHHIKPAWFDLELQAAINERDKLKRRGQEAEFKKQRNFVTAMKRSKMKNYFSKLIECKQNTKLIWKAINQLTNKSRKTSPATTIAPNTLNAHFAGIAPRVVLNDKSQENNLDKLQSFCNSKHIDMALSIPPMTILDVYQALTKLKDTNTKGPDSINNKILKLSAPAITESLTYLYNLCIDKSYFPMHLKQAKVIPVHKSGDPSDPTNYRPISILSPLSKPLEKHIHKHLQEHLLRYELLHTNQSGFRPRHSCHTALTSMVEQWLNNINDNLFSAALFVDFAKAFDVIDHNLLIRKLTLYKLSTSSIELLISFLDNRTQRVAVNNQLSDPLEVKFGVPQGSVLGPLLFSIYINDLPLHISQSCEMFADDTTIHAHHQKIEPLASLLQLSADELQAWTESNHMSLNPQKTEVMLLTTRQKRQNLATPFPTIQIGAQSITEVQVHKLMGVTIDNNLSWSQHISTTSKNISKKVYQLSRIKHFLDTHTRKLFYTTHIQSVIDYASTLWDSASGSSMKPLASVQRRAIKAVLLKPKLDPPLPEPLVEFLATFPSRLLNGTMVFDKVSTNSGGGYSNTTGVFTAPRGGFYVFDVILVQNLTDRLEDSNWNLNVNGQMVPRRLSYSYFSITQYEYMVTLQAGDKVSVSSQDSLNVFPADSSSFSGSLEKDL</sequence>
<dbReference type="Proteomes" id="UP000245119">
    <property type="component" value="Linkage Group LG11"/>
</dbReference>
<dbReference type="InterPro" id="IPR000477">
    <property type="entry name" value="RT_dom"/>
</dbReference>
<dbReference type="InterPro" id="IPR005135">
    <property type="entry name" value="Endo/exonuclease/phosphatase"/>
</dbReference>
<dbReference type="Gene3D" id="3.60.10.10">
    <property type="entry name" value="Endonuclease/exonuclease/phosphatase"/>
    <property type="match status" value="1"/>
</dbReference>
<proteinExistence type="predicted"/>
<dbReference type="Pfam" id="PF00386">
    <property type="entry name" value="C1q"/>
    <property type="match status" value="1"/>
</dbReference>
<dbReference type="SMART" id="SM00110">
    <property type="entry name" value="C1Q"/>
    <property type="match status" value="1"/>
</dbReference>
<dbReference type="PROSITE" id="PS50878">
    <property type="entry name" value="RT_POL"/>
    <property type="match status" value="1"/>
</dbReference>
<evidence type="ECO:0000259" key="1">
    <source>
        <dbReference type="PROSITE" id="PS50871"/>
    </source>
</evidence>
<dbReference type="SUPFAM" id="SSF56672">
    <property type="entry name" value="DNA/RNA polymerases"/>
    <property type="match status" value="1"/>
</dbReference>
<comment type="caution">
    <text evidence="3">The sequence shown here is derived from an EMBL/GenBank/DDBJ whole genome shotgun (WGS) entry which is preliminary data.</text>
</comment>
<evidence type="ECO:0000313" key="4">
    <source>
        <dbReference type="Proteomes" id="UP000245119"/>
    </source>
</evidence>
<dbReference type="Gene3D" id="2.60.120.40">
    <property type="match status" value="1"/>
</dbReference>
<dbReference type="CDD" id="cd01650">
    <property type="entry name" value="RT_nLTR_like"/>
    <property type="match status" value="1"/>
</dbReference>
<keyword evidence="4" id="KW-1185">Reference proteome</keyword>
<dbReference type="InterPro" id="IPR043502">
    <property type="entry name" value="DNA/RNA_pol_sf"/>
</dbReference>
<dbReference type="SUPFAM" id="SSF56219">
    <property type="entry name" value="DNase I-like"/>
    <property type="match status" value="1"/>
</dbReference>
<dbReference type="InterPro" id="IPR008983">
    <property type="entry name" value="Tumour_necrosis_fac-like_dom"/>
</dbReference>